<feature type="compositionally biased region" description="Basic and acidic residues" evidence="1">
    <location>
        <begin position="109"/>
        <end position="129"/>
    </location>
</feature>
<organism evidence="4">
    <name type="scientific">Thelazia callipaeda</name>
    <name type="common">Oriental eyeworm</name>
    <name type="synonym">Parasitic nematode</name>
    <dbReference type="NCBI Taxonomy" id="103827"/>
    <lineage>
        <taxon>Eukaryota</taxon>
        <taxon>Metazoa</taxon>
        <taxon>Ecdysozoa</taxon>
        <taxon>Nematoda</taxon>
        <taxon>Chromadorea</taxon>
        <taxon>Rhabditida</taxon>
        <taxon>Spirurina</taxon>
        <taxon>Spiruromorpha</taxon>
        <taxon>Thelazioidea</taxon>
        <taxon>Thelaziidae</taxon>
        <taxon>Thelazia</taxon>
    </lineage>
</organism>
<evidence type="ECO:0000313" key="3">
    <source>
        <dbReference type="Proteomes" id="UP000276776"/>
    </source>
</evidence>
<dbReference type="WBParaSite" id="TCLT_0000376601-mRNA-1">
    <property type="protein sequence ID" value="TCLT_0000376601-mRNA-1"/>
    <property type="gene ID" value="TCLT_0000376601"/>
</dbReference>
<feature type="compositionally biased region" description="Basic and acidic residues" evidence="1">
    <location>
        <begin position="989"/>
        <end position="999"/>
    </location>
</feature>
<sequence>MNDYDNENSSNFLLQMNIMEQEDGEVSDLSDYDVSSLSIAEIAPTVLDIYDEEKMLDHQVCKQCCQDDKVSFKTDVNVCKKTAFEKLKNMSFSSKSKLPLRKGLHQQSPHHDSDEERRQRKRHWDERTNQQECHQTLVEERPRPLKEAVASADMIALSELITSDESAVRPADQPHTLRQRVETLISVKESEAISMSDKELRNLIARMFELDKEQQRLLQGRQTQFETLQGIYKEVKKDIENLLSIIPTHSRLDLPSLPQILQPLFNESSKSNGEAIPGLLEEEHTQQTNIPDPSQGVVLANARLSSGNDSEVNQHSKELRAGGRIRFDDVGNISSDLQKAENNGAIFGGLLNKRGIHEDLSRTEMRSIKIDGGSNIVNTTGRMQHVGTITEQTLCPVNGKRNQFPNLCAPTHVDRSSLVIPSTSTYDPNSEPFGRSDFAESNLQFAGGDSSYELFSKGNLPLQVDNFNSRSSVLLNLTNSASSSQTSYPTSCQMYDAFKQSVMSGQTVTQTDAISKLKFKKNDSGIQVIGQHSFAGSQSSNKFHLNKPPSPLPTSSNFPTSVSLCSTIDSVDGDKSLCNTYHKNLIHMNSSEVKSSSQVPLPNLSEPPPLYKPASVSVPAVLSNMMHMNILQNSLPARSVPASVSISPSNHASASHQLLPSASVTNSLTVLSETTASSNTHLKSSNAAVIVASLLLNSRPTTVTVPPPNFSVPPPIAPSLKARTEPNLVHHIEPTSSGDSKPGISTIAPVPKNLTEIKTEVLRNNPGFTSILSMCVPPPSFSVPPPRPLNTGPNFSNPPPMPSAGMVSRPLSLNLRPMTTPPPNLISGSVNLNCPPPDMSQPPPNIRNVRIGSSTEGIQRMVTPMIGLPSVSNQPPTEVISKSVINVQSRIGEVRFHHDVSINQRLSMNMENILNKLRLPAVAGLPRPLSSVGRLPPPLMFSPGIRTNPISRISSFSKRKGPQVRSLTTRVEQCQKRQISDMVAIIPEEHDHPSSHGDPDDNIFLIVSDEEDANK</sequence>
<dbReference type="AlphaFoldDB" id="A0A0N5CU46"/>
<evidence type="ECO:0000313" key="2">
    <source>
        <dbReference type="EMBL" id="VDN00757.1"/>
    </source>
</evidence>
<feature type="region of interest" description="Disordered" evidence="1">
    <location>
        <begin position="96"/>
        <end position="132"/>
    </location>
</feature>
<dbReference type="Proteomes" id="UP000276776">
    <property type="component" value="Unassembled WGS sequence"/>
</dbReference>
<name>A0A0N5CU46_THECL</name>
<reference evidence="2 3" key="2">
    <citation type="submission" date="2018-11" db="EMBL/GenBank/DDBJ databases">
        <authorList>
            <consortium name="Pathogen Informatics"/>
        </authorList>
    </citation>
    <scope>NUCLEOTIDE SEQUENCE [LARGE SCALE GENOMIC DNA]</scope>
</reference>
<accession>A0A0N5CU46</accession>
<dbReference type="STRING" id="103827.A0A0N5CU46"/>
<gene>
    <name evidence="2" type="ORF">TCLT_LOCUS3755</name>
</gene>
<evidence type="ECO:0000313" key="4">
    <source>
        <dbReference type="WBParaSite" id="TCLT_0000376601-mRNA-1"/>
    </source>
</evidence>
<keyword evidence="3" id="KW-1185">Reference proteome</keyword>
<dbReference type="OrthoDB" id="5819795at2759"/>
<feature type="region of interest" description="Disordered" evidence="1">
    <location>
        <begin position="989"/>
        <end position="1015"/>
    </location>
</feature>
<dbReference type="EMBL" id="UYYF01004266">
    <property type="protein sequence ID" value="VDN00757.1"/>
    <property type="molecule type" value="Genomic_DNA"/>
</dbReference>
<protein>
    <submittedName>
        <fullName evidence="4">Pericentriolar material 1 protein</fullName>
    </submittedName>
</protein>
<dbReference type="OMA" id="IPDEHDH"/>
<reference evidence="4" key="1">
    <citation type="submission" date="2017-02" db="UniProtKB">
        <authorList>
            <consortium name="WormBaseParasite"/>
        </authorList>
    </citation>
    <scope>IDENTIFICATION</scope>
</reference>
<feature type="region of interest" description="Disordered" evidence="1">
    <location>
        <begin position="537"/>
        <end position="556"/>
    </location>
</feature>
<proteinExistence type="predicted"/>
<evidence type="ECO:0000256" key="1">
    <source>
        <dbReference type="SAM" id="MobiDB-lite"/>
    </source>
</evidence>